<reference evidence="1 2" key="2">
    <citation type="submission" date="2010-03" db="EMBL/GenBank/DDBJ databases">
        <authorList>
            <person name="Pajon A."/>
        </authorList>
    </citation>
    <scope>NUCLEOTIDE SEQUENCE [LARGE SCALE GENOMIC DNA]</scope>
    <source>
        <strain evidence="1 2">SL3/3</strain>
    </source>
</reference>
<organism evidence="1 2">
    <name type="scientific">Faecalibacterium prausnitzii SL3/3</name>
    <dbReference type="NCBI Taxonomy" id="657322"/>
    <lineage>
        <taxon>Bacteria</taxon>
        <taxon>Bacillati</taxon>
        <taxon>Bacillota</taxon>
        <taxon>Clostridia</taxon>
        <taxon>Eubacteriales</taxon>
        <taxon>Oscillospiraceae</taxon>
        <taxon>Faecalibacterium</taxon>
    </lineage>
</organism>
<protein>
    <submittedName>
        <fullName evidence="1">Uncharacterized protein</fullName>
    </submittedName>
</protein>
<evidence type="ECO:0000313" key="1">
    <source>
        <dbReference type="EMBL" id="CBL02440.1"/>
    </source>
</evidence>
<dbReference type="RefSeq" id="WP_015537961.1">
    <property type="nucleotide sequence ID" value="NC_021020.1"/>
</dbReference>
<evidence type="ECO:0000313" key="2">
    <source>
        <dbReference type="Proteomes" id="UP000007059"/>
    </source>
</evidence>
<reference evidence="1 2" key="1">
    <citation type="submission" date="2010-03" db="EMBL/GenBank/DDBJ databases">
        <title>The genome sequence of Faecalibacterium prausnitzii SL3/3.</title>
        <authorList>
            <consortium name="metaHIT consortium -- http://www.metahit.eu/"/>
            <person name="Pajon A."/>
            <person name="Turner K."/>
            <person name="Parkhill J."/>
            <person name="Duncan S."/>
            <person name="Flint H."/>
        </authorList>
    </citation>
    <scope>NUCLEOTIDE SEQUENCE [LARGE SCALE GENOMIC DNA]</scope>
    <source>
        <strain evidence="1 2">SL3/3</strain>
    </source>
</reference>
<proteinExistence type="predicted"/>
<sequence>MERNWKLGDDMVVSDNLLDGITFDDLILTVHCNCPKITEQAVKKELKEILAIRMQDMEFLLENNIDKIIDMASKNRE</sequence>
<dbReference type="Proteomes" id="UP000007059">
    <property type="component" value="Chromosome"/>
</dbReference>
<dbReference type="HOGENOM" id="CLU_2632822_0_0_9"/>
<dbReference type="AlphaFoldDB" id="D4KC77"/>
<accession>D4KC77</accession>
<dbReference type="PATRIC" id="fig|657322.3.peg.2172"/>
<dbReference type="EMBL" id="FP929046">
    <property type="protein sequence ID" value="CBL02440.1"/>
    <property type="molecule type" value="Genomic_DNA"/>
</dbReference>
<name>D4KC77_9FIRM</name>
<gene>
    <name evidence="1" type="ORF">FPR_22590</name>
</gene>
<dbReference type="KEGG" id="fpa:FPR_22590"/>